<dbReference type="AlphaFoldDB" id="A0A183IYW7"/>
<keyword evidence="3" id="KW-1185">Reference proteome</keyword>
<dbReference type="Gene3D" id="1.20.1270.60">
    <property type="entry name" value="Arfaptin homology (AH) domain/BAR domain"/>
    <property type="match status" value="1"/>
</dbReference>
<evidence type="ECO:0000313" key="4">
    <source>
        <dbReference type="WBParaSite" id="SBAD_0000913501-mRNA-1"/>
    </source>
</evidence>
<dbReference type="InterPro" id="IPR027267">
    <property type="entry name" value="AH/BAR_dom_sf"/>
</dbReference>
<protein>
    <submittedName>
        <fullName evidence="4">BAR domain-containing protein</fullName>
    </submittedName>
</protein>
<reference evidence="4" key="1">
    <citation type="submission" date="2016-06" db="UniProtKB">
        <authorList>
            <consortium name="WormBaseParasite"/>
        </authorList>
    </citation>
    <scope>IDENTIFICATION</scope>
</reference>
<dbReference type="WBParaSite" id="SBAD_0000913501-mRNA-1">
    <property type="protein sequence ID" value="SBAD_0000913501-mRNA-1"/>
    <property type="gene ID" value="SBAD_0000913501"/>
</dbReference>
<gene>
    <name evidence="2" type="ORF">SBAD_LOCUS8815</name>
</gene>
<proteinExistence type="predicted"/>
<dbReference type="InterPro" id="IPR004148">
    <property type="entry name" value="BAR_dom"/>
</dbReference>
<sequence>MPLGQVKEWVKKIVFLGERSEYHPSFKAKLATLENVCVAVRSLIKGVKAVAQPIRRWRSKPLMMPTVDEDEHTQFSKALTVLMCLLSKEEIKNYVDKIIKAQDQIEEAQRQFLEKVRSDTLAPLLKFVNEEAVTIRKEKAKLDRLLADYEAAADDVKACTDQLKVPTLTARTEKFREDVENQAQIVATLFENLPKYMKQQAAALRSFTLNRNIAAKFYQPF</sequence>
<reference evidence="2 3" key="2">
    <citation type="submission" date="2018-11" db="EMBL/GenBank/DDBJ databases">
        <authorList>
            <consortium name="Pathogen Informatics"/>
        </authorList>
    </citation>
    <scope>NUCLEOTIDE SEQUENCE [LARGE SCALE GENOMIC DNA]</scope>
</reference>
<feature type="domain" description="BAR" evidence="1">
    <location>
        <begin position="6"/>
        <end position="207"/>
    </location>
</feature>
<dbReference type="Proteomes" id="UP000270296">
    <property type="component" value="Unassembled WGS sequence"/>
</dbReference>
<dbReference type="SUPFAM" id="SSF103657">
    <property type="entry name" value="BAR/IMD domain-like"/>
    <property type="match status" value="1"/>
</dbReference>
<accession>A0A183IYW7</accession>
<evidence type="ECO:0000313" key="3">
    <source>
        <dbReference type="Proteomes" id="UP000270296"/>
    </source>
</evidence>
<name>A0A183IYW7_9BILA</name>
<dbReference type="GO" id="GO:0005737">
    <property type="term" value="C:cytoplasm"/>
    <property type="evidence" value="ECO:0007669"/>
    <property type="project" value="InterPro"/>
</dbReference>
<dbReference type="Pfam" id="PF03114">
    <property type="entry name" value="BAR"/>
    <property type="match status" value="1"/>
</dbReference>
<organism evidence="4">
    <name type="scientific">Soboliphyme baturini</name>
    <dbReference type="NCBI Taxonomy" id="241478"/>
    <lineage>
        <taxon>Eukaryota</taxon>
        <taxon>Metazoa</taxon>
        <taxon>Ecdysozoa</taxon>
        <taxon>Nematoda</taxon>
        <taxon>Enoplea</taxon>
        <taxon>Dorylaimia</taxon>
        <taxon>Dioctophymatida</taxon>
        <taxon>Dioctophymatoidea</taxon>
        <taxon>Soboliphymatidae</taxon>
        <taxon>Soboliphyme</taxon>
    </lineage>
</organism>
<evidence type="ECO:0000259" key="1">
    <source>
        <dbReference type="Pfam" id="PF03114"/>
    </source>
</evidence>
<evidence type="ECO:0000313" key="2">
    <source>
        <dbReference type="EMBL" id="VDP19458.1"/>
    </source>
</evidence>
<dbReference type="EMBL" id="UZAM01012000">
    <property type="protein sequence ID" value="VDP19458.1"/>
    <property type="molecule type" value="Genomic_DNA"/>
</dbReference>